<dbReference type="Proteomes" id="UP001305414">
    <property type="component" value="Unassembled WGS sequence"/>
</dbReference>
<accession>A0AAN7UBJ0</accession>
<proteinExistence type="predicted"/>
<keyword evidence="3" id="KW-1185">Reference proteome</keyword>
<dbReference type="AlphaFoldDB" id="A0AAN7UBJ0"/>
<organism evidence="2 3">
    <name type="scientific">Xylaria bambusicola</name>
    <dbReference type="NCBI Taxonomy" id="326684"/>
    <lineage>
        <taxon>Eukaryota</taxon>
        <taxon>Fungi</taxon>
        <taxon>Dikarya</taxon>
        <taxon>Ascomycota</taxon>
        <taxon>Pezizomycotina</taxon>
        <taxon>Sordariomycetes</taxon>
        <taxon>Xylariomycetidae</taxon>
        <taxon>Xylariales</taxon>
        <taxon>Xylariaceae</taxon>
        <taxon>Xylaria</taxon>
    </lineage>
</organism>
<evidence type="ECO:0000313" key="3">
    <source>
        <dbReference type="Proteomes" id="UP001305414"/>
    </source>
</evidence>
<evidence type="ECO:0000313" key="2">
    <source>
        <dbReference type="EMBL" id="KAK5624357.1"/>
    </source>
</evidence>
<evidence type="ECO:0000256" key="1">
    <source>
        <dbReference type="SAM" id="MobiDB-lite"/>
    </source>
</evidence>
<name>A0AAN7UBJ0_9PEZI</name>
<dbReference type="EMBL" id="JAWHQM010000001">
    <property type="protein sequence ID" value="KAK5624357.1"/>
    <property type="molecule type" value="Genomic_DNA"/>
</dbReference>
<feature type="region of interest" description="Disordered" evidence="1">
    <location>
        <begin position="100"/>
        <end position="127"/>
    </location>
</feature>
<gene>
    <name evidence="2" type="ORF">RRF57_000073</name>
</gene>
<comment type="caution">
    <text evidence="2">The sequence shown here is derived from an EMBL/GenBank/DDBJ whole genome shotgun (WGS) entry which is preliminary data.</text>
</comment>
<sequence>MKEVQQILKGPSCHAVKQLQSLKRETEIAVRYGCPGVIMYNFSKTLGWNQASSSQLPSLQLRSFRTTKEEIQLASASISPLPFSPITWLVLPQQPAPVQLPSMNDDGDGMQEKRPSSPISEPGGWRDTDQIEDIADMRLEPFLGIAVSARNVAITDDDDEEDEDLEGEFCPHEDDVVSTACEKQAIPVKIIPVFSGQVRQVRIRNIK</sequence>
<reference evidence="2 3" key="1">
    <citation type="submission" date="2023-10" db="EMBL/GenBank/DDBJ databases">
        <title>Draft genome sequence of Xylaria bambusicola isolate GMP-LS, the root and basal stem rot pathogen of sugarcane in Indonesia.</title>
        <authorList>
            <person name="Selvaraj P."/>
            <person name="Muralishankar V."/>
            <person name="Muruganantham S."/>
            <person name="Sp S."/>
            <person name="Haryani S."/>
            <person name="Lau K.J.X."/>
            <person name="Naqvi N.I."/>
        </authorList>
    </citation>
    <scope>NUCLEOTIDE SEQUENCE [LARGE SCALE GENOMIC DNA]</scope>
    <source>
        <strain evidence="2">GMP-LS</strain>
    </source>
</reference>
<protein>
    <submittedName>
        <fullName evidence="2">Uncharacterized protein</fullName>
    </submittedName>
</protein>